<keyword evidence="4" id="KW-0697">Rotamase</keyword>
<dbReference type="InterPro" id="IPR011990">
    <property type="entry name" value="TPR-like_helical_dom_sf"/>
</dbReference>
<evidence type="ECO:0000259" key="5">
    <source>
        <dbReference type="PROSITE" id="PS50059"/>
    </source>
</evidence>
<keyword evidence="7" id="KW-1185">Reference proteome</keyword>
<gene>
    <name evidence="6" type="ORF">CVLEPA_LOCUS30191</name>
</gene>
<dbReference type="InterPro" id="IPR001179">
    <property type="entry name" value="PPIase_FKBP_dom"/>
</dbReference>
<comment type="caution">
    <text evidence="6">The sequence shown here is derived from an EMBL/GenBank/DDBJ whole genome shotgun (WGS) entry which is preliminary data.</text>
</comment>
<dbReference type="Gene3D" id="1.25.40.10">
    <property type="entry name" value="Tetratricopeptide repeat domain"/>
    <property type="match status" value="1"/>
</dbReference>
<dbReference type="Pfam" id="PF00254">
    <property type="entry name" value="FKBP_C"/>
    <property type="match status" value="1"/>
</dbReference>
<comment type="catalytic activity">
    <reaction evidence="4">
        <text>[protein]-peptidylproline (omega=180) = [protein]-peptidylproline (omega=0)</text>
        <dbReference type="Rhea" id="RHEA:16237"/>
        <dbReference type="Rhea" id="RHEA-COMP:10747"/>
        <dbReference type="Rhea" id="RHEA-COMP:10748"/>
        <dbReference type="ChEBI" id="CHEBI:83833"/>
        <dbReference type="ChEBI" id="CHEBI:83834"/>
        <dbReference type="EC" id="5.2.1.8"/>
    </reaction>
</comment>
<reference evidence="6 7" key="1">
    <citation type="submission" date="2024-02" db="EMBL/GenBank/DDBJ databases">
        <authorList>
            <person name="Daric V."/>
            <person name="Darras S."/>
        </authorList>
    </citation>
    <scope>NUCLEOTIDE SEQUENCE [LARGE SCALE GENOMIC DNA]</scope>
</reference>
<evidence type="ECO:0000256" key="2">
    <source>
        <dbReference type="ARBA" id="ARBA00022737"/>
    </source>
</evidence>
<feature type="domain" description="PPIase FKBP-type" evidence="5">
    <location>
        <begin position="120"/>
        <end position="209"/>
    </location>
</feature>
<dbReference type="PANTHER" id="PTHR46674:SF1">
    <property type="entry name" value="INACTIVE PEPTIDYL-PROLYL CIS-TRANS ISOMERASE FKBP6"/>
    <property type="match status" value="1"/>
</dbReference>
<dbReference type="Proteomes" id="UP001642483">
    <property type="component" value="Unassembled WGS sequence"/>
</dbReference>
<dbReference type="EC" id="5.2.1.8" evidence="4"/>
<keyword evidence="2" id="KW-0677">Repeat</keyword>
<dbReference type="EMBL" id="CAWYQH010000163">
    <property type="protein sequence ID" value="CAK8696881.1"/>
    <property type="molecule type" value="Genomic_DNA"/>
</dbReference>
<dbReference type="Gene3D" id="3.10.50.40">
    <property type="match status" value="1"/>
</dbReference>
<dbReference type="PANTHER" id="PTHR46674">
    <property type="entry name" value="INACTIVE PEPTIDYL-PROLYL CIS-TRANS ISOMERASE FKBP6"/>
    <property type="match status" value="1"/>
</dbReference>
<evidence type="ECO:0000313" key="7">
    <source>
        <dbReference type="Proteomes" id="UP001642483"/>
    </source>
</evidence>
<comment type="similarity">
    <text evidence="1">Belongs to the FKBP6 family.</text>
</comment>
<keyword evidence="3" id="KW-0802">TPR repeat</keyword>
<evidence type="ECO:0000256" key="1">
    <source>
        <dbReference type="ARBA" id="ARBA00009648"/>
    </source>
</evidence>
<dbReference type="InterPro" id="IPR046357">
    <property type="entry name" value="PPIase_dom_sf"/>
</dbReference>
<dbReference type="SUPFAM" id="SSF48452">
    <property type="entry name" value="TPR-like"/>
    <property type="match status" value="1"/>
</dbReference>
<sequence>MQSTRQGLKKLSSFGLCGPTLPLKDGLDMRKIEEGTELEFMTDHLEDELKDMQIESNKIYFEGVDKFSYLFDQDSDDEAEGNSSLSWFERIGLKMRNLTQDGGVRKMIKKEGIGSVVPANCKIRAHYNGYLEDLDEPFDSSRLRNKELQVTLGKSEIVLGLDIGIASMRKEEVARFLIQPSYGYGRMGCPPRIPGNATILFEVELLGFTDSALLDDYQELSEEEKRGLPFQSILEVAKLHNVEGNDFYKRQQYGKATRKYMSTINTLESVTLQNEEQERDVVHICIKAYLNMALCHLKAAHFGKAIAAGKKVLQWEVEHPKALYICGKALHHLGEFKSARTYLMRANATMPSSRDVLKELQILDHDETRWLAAERDMCKKMFERN</sequence>
<dbReference type="PROSITE" id="PS50059">
    <property type="entry name" value="FKBP_PPIASE"/>
    <property type="match status" value="1"/>
</dbReference>
<organism evidence="6 7">
    <name type="scientific">Clavelina lepadiformis</name>
    <name type="common">Light-bulb sea squirt</name>
    <name type="synonym">Ascidia lepadiformis</name>
    <dbReference type="NCBI Taxonomy" id="159417"/>
    <lineage>
        <taxon>Eukaryota</taxon>
        <taxon>Metazoa</taxon>
        <taxon>Chordata</taxon>
        <taxon>Tunicata</taxon>
        <taxon>Ascidiacea</taxon>
        <taxon>Aplousobranchia</taxon>
        <taxon>Clavelinidae</taxon>
        <taxon>Clavelina</taxon>
    </lineage>
</organism>
<protein>
    <recommendedName>
        <fullName evidence="4">peptidylprolyl isomerase</fullName>
        <ecNumber evidence="4">5.2.1.8</ecNumber>
    </recommendedName>
</protein>
<dbReference type="SUPFAM" id="SSF54534">
    <property type="entry name" value="FKBP-like"/>
    <property type="match status" value="1"/>
</dbReference>
<evidence type="ECO:0000256" key="3">
    <source>
        <dbReference type="ARBA" id="ARBA00022803"/>
    </source>
</evidence>
<dbReference type="InterPro" id="IPR042282">
    <property type="entry name" value="FKBP6/shu"/>
</dbReference>
<proteinExistence type="inferred from homology"/>
<evidence type="ECO:0000313" key="6">
    <source>
        <dbReference type="EMBL" id="CAK8696881.1"/>
    </source>
</evidence>
<evidence type="ECO:0000256" key="4">
    <source>
        <dbReference type="PROSITE-ProRule" id="PRU00277"/>
    </source>
</evidence>
<keyword evidence="4" id="KW-0413">Isomerase</keyword>
<accession>A0ABP0GYQ8</accession>
<name>A0ABP0GYQ8_CLALP</name>